<keyword evidence="2" id="KW-1185">Reference proteome</keyword>
<reference evidence="1 2" key="1">
    <citation type="journal article" date="2022" name="DNA Res.">
        <title>Chromosomal-level genome assembly of the orchid tree Bauhinia variegata (Leguminosae; Cercidoideae) supports the allotetraploid origin hypothesis of Bauhinia.</title>
        <authorList>
            <person name="Zhong Y."/>
            <person name="Chen Y."/>
            <person name="Zheng D."/>
            <person name="Pang J."/>
            <person name="Liu Y."/>
            <person name="Luo S."/>
            <person name="Meng S."/>
            <person name="Qian L."/>
            <person name="Wei D."/>
            <person name="Dai S."/>
            <person name="Zhou R."/>
        </authorList>
    </citation>
    <scope>NUCLEOTIDE SEQUENCE [LARGE SCALE GENOMIC DNA]</scope>
    <source>
        <strain evidence="1">BV-YZ2020</strain>
    </source>
</reference>
<sequence>MISSGNNNLSSSSGVPSSDMPPLPQCLPLDPITLGNQKYTRSGELRRVLGVPLGSTSEDHSKPMPPVASGELKHFKESVQDASRKARDRAKRFRENIFKLDKYREALSSKKRQRTDLSSDRGGGVNLTKMGSQIHRNTSDTITQRSEAKTTSPVLNKRIRTSVADVRMEGKSAVTVRQHMGTDKDGTLVSGGSSVRIEEKTRRLLAGGEGLDQKIKKKRSVGAVGNRVITGDRDVKRVTLPKMGADLKLRFYDAQGFRLKSLHGASGINKSEGPSEPTNSGVRSIPGGEQEGASLQRDHMTASEQRVLTKGNNRPNSQEDYLANSPNSTVKGKISRATRTGSVTALEMPNVQPSSGTFPGSSMHPMTQWVGQRPHKNSRTRRANVVSPVSRNVEAQVSPEGCPTSDSSVRPSVGTSGSQLASITDNGTQKYKRPPDDISSPLGFESEESGAGEIKLKEKGMNNSEFEKAGVSKLQIRKNKIPMDESADCVQREGRNGRGSSLIRPGHPSVREKSENLPALKPVENMRPIDKSRAKHGRPPSKKQKDRMVLTRIGKVLNNVSSDFAGESDDDHEELYQAANFARNASNLACAGTFWYKMEPIFASASLEDSSYLEQQLNFAEEHDENLSEMLGVGHSLSGVLINNDAARGSGERQRSFCGQELTKTDTLSRKSDMEKLDKVTPLFQRILSALIEEDEVEESYHHSEINIMSRQSASDDSHCGSCNQIDFEPKDRDKMDSEVESKVDLHIQKNCMLDRLSCDKSAAASNTFRCPNTSSSLQSTGVWQGDEEFSHSDITHNSEICSNDFDQPQNAELSVPGFPSSDGQYELMCLDDRLLLELQSIGLYPEILPDLAEEDEAINQDIVELNKGLHQQIGRKKKNLSKIGRAVQKGRDAERRKIEQVAFDKLTEIAYRKRLACNGSKYSKGAVQKVSKQVALPFLKRTLARCKKYEETGNSCFSEPALQSIMFSPPPRDNYAKSADCIVSGTASNTCNKASHQMDARKSGTVSSASEKYDSHSGNAYSGFPDSFQDFGLSSEQVSSKNGSPFIKEKREMLVNGVFGGSSSRTSNLDGAVHGGAKGKRSERDRNNTKQNSISRAGSGNEYKTKTKSKQKNNHIGHEDRFTEAKKSIHGSSQPVASAGNNVCKEGAAPSNKKKISSVKESTDIGNSQLNELDPIEELGVSGEFGEHQDLSSWLNFDEDGLQDHDCIGLEIPMDDLSELNFV</sequence>
<proteinExistence type="predicted"/>
<comment type="caution">
    <text evidence="1">The sequence shown here is derived from an EMBL/GenBank/DDBJ whole genome shotgun (WGS) entry which is preliminary data.</text>
</comment>
<organism evidence="1 2">
    <name type="scientific">Bauhinia variegata</name>
    <name type="common">Purple orchid tree</name>
    <name type="synonym">Phanera variegata</name>
    <dbReference type="NCBI Taxonomy" id="167791"/>
    <lineage>
        <taxon>Eukaryota</taxon>
        <taxon>Viridiplantae</taxon>
        <taxon>Streptophyta</taxon>
        <taxon>Embryophyta</taxon>
        <taxon>Tracheophyta</taxon>
        <taxon>Spermatophyta</taxon>
        <taxon>Magnoliopsida</taxon>
        <taxon>eudicotyledons</taxon>
        <taxon>Gunneridae</taxon>
        <taxon>Pentapetalae</taxon>
        <taxon>rosids</taxon>
        <taxon>fabids</taxon>
        <taxon>Fabales</taxon>
        <taxon>Fabaceae</taxon>
        <taxon>Cercidoideae</taxon>
        <taxon>Cercideae</taxon>
        <taxon>Bauhiniinae</taxon>
        <taxon>Bauhinia</taxon>
    </lineage>
</organism>
<evidence type="ECO:0000313" key="1">
    <source>
        <dbReference type="EMBL" id="KAI4322414.1"/>
    </source>
</evidence>
<name>A0ACB9MFY7_BAUVA</name>
<dbReference type="Proteomes" id="UP000828941">
    <property type="component" value="Chromosome 9"/>
</dbReference>
<protein>
    <submittedName>
        <fullName evidence="1">Uncharacterized protein</fullName>
    </submittedName>
</protein>
<dbReference type="EMBL" id="CM039434">
    <property type="protein sequence ID" value="KAI4322414.1"/>
    <property type="molecule type" value="Genomic_DNA"/>
</dbReference>
<accession>A0ACB9MFY7</accession>
<evidence type="ECO:0000313" key="2">
    <source>
        <dbReference type="Proteomes" id="UP000828941"/>
    </source>
</evidence>
<gene>
    <name evidence="1" type="ORF">L6164_022112</name>
</gene>